<keyword evidence="3" id="KW-1185">Reference proteome</keyword>
<comment type="caution">
    <text evidence="2">The sequence shown here is derived from an EMBL/GenBank/DDBJ whole genome shotgun (WGS) entry which is preliminary data.</text>
</comment>
<evidence type="ECO:0000313" key="2">
    <source>
        <dbReference type="EMBL" id="NUU19480.1"/>
    </source>
</evidence>
<keyword evidence="1" id="KW-0812">Transmembrane</keyword>
<feature type="transmembrane region" description="Helical" evidence="1">
    <location>
        <begin position="171"/>
        <end position="189"/>
    </location>
</feature>
<dbReference type="Proteomes" id="UP000565724">
    <property type="component" value="Unassembled WGS sequence"/>
</dbReference>
<organism evidence="2 3">
    <name type="scientific">Cellulomonas humilata</name>
    <dbReference type="NCBI Taxonomy" id="144055"/>
    <lineage>
        <taxon>Bacteria</taxon>
        <taxon>Bacillati</taxon>
        <taxon>Actinomycetota</taxon>
        <taxon>Actinomycetes</taxon>
        <taxon>Micrococcales</taxon>
        <taxon>Cellulomonadaceae</taxon>
        <taxon>Cellulomonas</taxon>
    </lineage>
</organism>
<reference evidence="2 3" key="1">
    <citation type="submission" date="2020-05" db="EMBL/GenBank/DDBJ databases">
        <title>Genome Sequencing of Type Strains.</title>
        <authorList>
            <person name="Lemaire J.F."/>
            <person name="Inderbitzin P."/>
            <person name="Gregorio O.A."/>
            <person name="Collins S.B."/>
            <person name="Wespe N."/>
            <person name="Knight-Connoni V."/>
        </authorList>
    </citation>
    <scope>NUCLEOTIDE SEQUENCE [LARGE SCALE GENOMIC DNA]</scope>
    <source>
        <strain evidence="2 3">ATCC 25174</strain>
    </source>
</reference>
<keyword evidence="1" id="KW-0472">Membrane</keyword>
<proteinExistence type="predicted"/>
<dbReference type="AlphaFoldDB" id="A0A7Y6DZH1"/>
<keyword evidence="1" id="KW-1133">Transmembrane helix</keyword>
<evidence type="ECO:0000313" key="3">
    <source>
        <dbReference type="Proteomes" id="UP000565724"/>
    </source>
</evidence>
<sequence>MERLFGVFDDEESLYDIGRVPARGDEPDVQLGFSDVAAGPYEALVHGTVDVLAAMPGVIDVWQEDREVVLVRAPGVATAALAEVVDRYWLHSLPRTSPDPSYGEVRPPDVSRAWSPPPLPAGDHVPVQRGPSFADVVRLPPSRRRMWTYLVCGAVATAGGLILTVSGEGSGTVPLVLGVVNLAVGLGIVRQRRVRAD</sequence>
<feature type="transmembrane region" description="Helical" evidence="1">
    <location>
        <begin position="147"/>
        <end position="165"/>
    </location>
</feature>
<accession>A0A7Y6DZH1</accession>
<gene>
    <name evidence="2" type="ORF">HP550_19705</name>
</gene>
<name>A0A7Y6DZH1_9CELL</name>
<evidence type="ECO:0000256" key="1">
    <source>
        <dbReference type="SAM" id="Phobius"/>
    </source>
</evidence>
<dbReference type="EMBL" id="JABMCI010000070">
    <property type="protein sequence ID" value="NUU19480.1"/>
    <property type="molecule type" value="Genomic_DNA"/>
</dbReference>
<dbReference type="RefSeq" id="WP_175349348.1">
    <property type="nucleotide sequence ID" value="NZ_JABMCI010000070.1"/>
</dbReference>
<protein>
    <submittedName>
        <fullName evidence="2">Uncharacterized protein</fullName>
    </submittedName>
</protein>